<protein>
    <submittedName>
        <fullName evidence="2">Uncharacterized protein</fullName>
    </submittedName>
</protein>
<reference evidence="3" key="1">
    <citation type="journal article" date="2019" name="Int. J. Syst. Evol. Microbiol.">
        <title>The Global Catalogue of Microorganisms (GCM) 10K type strain sequencing project: providing services to taxonomists for standard genome sequencing and annotation.</title>
        <authorList>
            <consortium name="The Broad Institute Genomics Platform"/>
            <consortium name="The Broad Institute Genome Sequencing Center for Infectious Disease"/>
            <person name="Wu L."/>
            <person name="Ma J."/>
        </authorList>
    </citation>
    <scope>NUCLEOTIDE SEQUENCE [LARGE SCALE GENOMIC DNA]</scope>
    <source>
        <strain evidence="3">CGMCC 1.15643</strain>
    </source>
</reference>
<organism evidence="2 3">
    <name type="scientific">Bosea minatitlanensis</name>
    <dbReference type="NCBI Taxonomy" id="128782"/>
    <lineage>
        <taxon>Bacteria</taxon>
        <taxon>Pseudomonadati</taxon>
        <taxon>Pseudomonadota</taxon>
        <taxon>Alphaproteobacteria</taxon>
        <taxon>Hyphomicrobiales</taxon>
        <taxon>Boseaceae</taxon>
        <taxon>Bosea</taxon>
    </lineage>
</organism>
<evidence type="ECO:0000313" key="3">
    <source>
        <dbReference type="Proteomes" id="UP001595976"/>
    </source>
</evidence>
<gene>
    <name evidence="2" type="ORF">ACFPK2_08050</name>
</gene>
<dbReference type="RefSeq" id="WP_260348037.1">
    <property type="nucleotide sequence ID" value="NZ_JAOAOS010000002.1"/>
</dbReference>
<comment type="caution">
    <text evidence="2">The sequence shown here is derived from an EMBL/GenBank/DDBJ whole genome shotgun (WGS) entry which is preliminary data.</text>
</comment>
<feature type="region of interest" description="Disordered" evidence="1">
    <location>
        <begin position="22"/>
        <end position="53"/>
    </location>
</feature>
<sequence length="53" mass="5512">MLRGIRLEGRPVGPKFCPAEAVKDTSSPTDSAQGAAVAAAHLSPGARPPRFRL</sequence>
<dbReference type="EMBL" id="JBHSLI010000002">
    <property type="protein sequence ID" value="MFC5292942.1"/>
    <property type="molecule type" value="Genomic_DNA"/>
</dbReference>
<name>A0ABW0F1A5_9HYPH</name>
<proteinExistence type="predicted"/>
<dbReference type="Proteomes" id="UP001595976">
    <property type="component" value="Unassembled WGS sequence"/>
</dbReference>
<evidence type="ECO:0000256" key="1">
    <source>
        <dbReference type="SAM" id="MobiDB-lite"/>
    </source>
</evidence>
<evidence type="ECO:0000313" key="2">
    <source>
        <dbReference type="EMBL" id="MFC5292942.1"/>
    </source>
</evidence>
<keyword evidence="3" id="KW-1185">Reference proteome</keyword>
<accession>A0ABW0F1A5</accession>